<dbReference type="Proteomes" id="UP000283619">
    <property type="component" value="Unassembled WGS sequence"/>
</dbReference>
<evidence type="ECO:0000313" key="2">
    <source>
        <dbReference type="Proteomes" id="UP000283619"/>
    </source>
</evidence>
<proteinExistence type="predicted"/>
<reference evidence="1 2" key="1">
    <citation type="submission" date="2016-10" db="EMBL/GenBank/DDBJ databases">
        <title>Comparative genome analysis of multiple Pseudomonas spp. focuses on biocontrol and plant growth promoting traits.</title>
        <authorList>
            <person name="Tao X.-Y."/>
            <person name="Taylor C.G."/>
        </authorList>
    </citation>
    <scope>NUCLEOTIDE SEQUENCE [LARGE SCALE GENOMIC DNA]</scope>
    <source>
        <strain evidence="1 2">36G2</strain>
    </source>
</reference>
<accession>A0A423P134</accession>
<comment type="caution">
    <text evidence="1">The sequence shown here is derived from an EMBL/GenBank/DDBJ whole genome shotgun (WGS) entry which is preliminary data.</text>
</comment>
<protein>
    <submittedName>
        <fullName evidence="1">Uncharacterized protein</fullName>
    </submittedName>
</protein>
<dbReference type="AlphaFoldDB" id="A0A423P134"/>
<dbReference type="EMBL" id="MOBZ01000018">
    <property type="protein sequence ID" value="ROO04839.1"/>
    <property type="molecule type" value="Genomic_DNA"/>
</dbReference>
<name>A0A423P134_PSEFL</name>
<evidence type="ECO:0000313" key="1">
    <source>
        <dbReference type="EMBL" id="ROO04839.1"/>
    </source>
</evidence>
<organism evidence="1 2">
    <name type="scientific">Pseudomonas fluorescens</name>
    <dbReference type="NCBI Taxonomy" id="294"/>
    <lineage>
        <taxon>Bacteria</taxon>
        <taxon>Pseudomonadati</taxon>
        <taxon>Pseudomonadota</taxon>
        <taxon>Gammaproteobacteria</taxon>
        <taxon>Pseudomonadales</taxon>
        <taxon>Pseudomonadaceae</taxon>
        <taxon>Pseudomonas</taxon>
    </lineage>
</organism>
<sequence length="115" mass="12739">MPLDWLEAAFGHLRRENLQRFRIGETTGQRFGDQARIDAGLLGQRHHFGNHQRVAGDDHLVASLGHLPRADAAHMRDALTEIEQHRAHALKICRIAADHDRQATGLGADYAAGHG</sequence>
<gene>
    <name evidence="1" type="ORF">BK673_21535</name>
</gene>